<comment type="caution">
    <text evidence="2">The sequence shown here is derived from an EMBL/GenBank/DDBJ whole genome shotgun (WGS) entry which is preliminary data.</text>
</comment>
<organism evidence="2 3">
    <name type="scientific">Streptomyces lunalinharesii</name>
    <dbReference type="NCBI Taxonomy" id="333384"/>
    <lineage>
        <taxon>Bacteria</taxon>
        <taxon>Bacillati</taxon>
        <taxon>Actinomycetota</taxon>
        <taxon>Actinomycetes</taxon>
        <taxon>Kitasatosporales</taxon>
        <taxon>Streptomycetaceae</taxon>
        <taxon>Streptomyces</taxon>
    </lineage>
</organism>
<dbReference type="EMBL" id="BAAARK010000048">
    <property type="protein sequence ID" value="GAA2689526.1"/>
    <property type="molecule type" value="Genomic_DNA"/>
</dbReference>
<evidence type="ECO:0000256" key="1">
    <source>
        <dbReference type="SAM" id="Phobius"/>
    </source>
</evidence>
<accession>A0ABN3SZG7</accession>
<keyword evidence="1" id="KW-1133">Transmembrane helix</keyword>
<keyword evidence="1" id="KW-0472">Membrane</keyword>
<gene>
    <name evidence="2" type="ORF">GCM10009864_74400</name>
</gene>
<sequence>MQWWTLASAVVGAVIATLSSAYLDRRRWRRDQRDRLAEVRRELYGEYLACLSKVRNSFRLLARTPELDATERERTARESFAPCYEIRYQMSITASAAVVTTSEAAFRRLRDVRDIAAQGTLAGDERYTGGRGAYEEALTRLRTAMRSELGADELS</sequence>
<feature type="transmembrane region" description="Helical" evidence="1">
    <location>
        <begin position="6"/>
        <end position="23"/>
    </location>
</feature>
<protein>
    <recommendedName>
        <fullName evidence="4">Secreted protein</fullName>
    </recommendedName>
</protein>
<name>A0ABN3SZG7_9ACTN</name>
<proteinExistence type="predicted"/>
<keyword evidence="3" id="KW-1185">Reference proteome</keyword>
<keyword evidence="1" id="KW-0812">Transmembrane</keyword>
<reference evidence="2 3" key="1">
    <citation type="journal article" date="2019" name="Int. J. Syst. Evol. Microbiol.">
        <title>The Global Catalogue of Microorganisms (GCM) 10K type strain sequencing project: providing services to taxonomists for standard genome sequencing and annotation.</title>
        <authorList>
            <consortium name="The Broad Institute Genomics Platform"/>
            <consortium name="The Broad Institute Genome Sequencing Center for Infectious Disease"/>
            <person name="Wu L."/>
            <person name="Ma J."/>
        </authorList>
    </citation>
    <scope>NUCLEOTIDE SEQUENCE [LARGE SCALE GENOMIC DNA]</scope>
    <source>
        <strain evidence="2 3">JCM 16374</strain>
    </source>
</reference>
<evidence type="ECO:0000313" key="2">
    <source>
        <dbReference type="EMBL" id="GAA2689526.1"/>
    </source>
</evidence>
<dbReference type="RefSeq" id="WP_344584008.1">
    <property type="nucleotide sequence ID" value="NZ_BAAARK010000048.1"/>
</dbReference>
<evidence type="ECO:0000313" key="3">
    <source>
        <dbReference type="Proteomes" id="UP001500994"/>
    </source>
</evidence>
<dbReference type="Proteomes" id="UP001500994">
    <property type="component" value="Unassembled WGS sequence"/>
</dbReference>
<evidence type="ECO:0008006" key="4">
    <source>
        <dbReference type="Google" id="ProtNLM"/>
    </source>
</evidence>